<feature type="transmembrane region" description="Helical" evidence="2">
    <location>
        <begin position="503"/>
        <end position="527"/>
    </location>
</feature>
<name>A0ABQ7S5J1_9ACAR</name>
<feature type="transmembrane region" description="Helical" evidence="2">
    <location>
        <begin position="324"/>
        <end position="350"/>
    </location>
</feature>
<feature type="transmembrane region" description="Helical" evidence="2">
    <location>
        <begin position="362"/>
        <end position="381"/>
    </location>
</feature>
<gene>
    <name evidence="3" type="ORF">GZH46_02813</name>
</gene>
<evidence type="ECO:0000313" key="4">
    <source>
        <dbReference type="Proteomes" id="UP000825002"/>
    </source>
</evidence>
<feature type="compositionally biased region" description="Low complexity" evidence="1">
    <location>
        <begin position="444"/>
        <end position="457"/>
    </location>
</feature>
<protein>
    <recommendedName>
        <fullName evidence="5">Gustatory receptor</fullName>
    </recommendedName>
</protein>
<keyword evidence="4" id="KW-1185">Reference proteome</keyword>
<accession>A0ABQ7S5J1</accession>
<feature type="non-terminal residue" evidence="3">
    <location>
        <position position="635"/>
    </location>
</feature>
<evidence type="ECO:0000256" key="2">
    <source>
        <dbReference type="SAM" id="Phobius"/>
    </source>
</evidence>
<reference evidence="3 4" key="1">
    <citation type="submission" date="2020-10" db="EMBL/GenBank/DDBJ databases">
        <authorList>
            <person name="Klimov P.B."/>
            <person name="Dyachkov S.M."/>
            <person name="Chetverikov P.E."/>
        </authorList>
    </citation>
    <scope>NUCLEOTIDE SEQUENCE [LARGE SCALE GENOMIC DNA]</scope>
    <source>
        <strain evidence="3">BMOC 18-1129-001#AD2665</strain>
        <tissue evidence="3">Entire mites</tissue>
    </source>
</reference>
<comment type="caution">
    <text evidence="3">The sequence shown here is derived from an EMBL/GenBank/DDBJ whole genome shotgun (WGS) entry which is preliminary data.</text>
</comment>
<evidence type="ECO:0008006" key="5">
    <source>
        <dbReference type="Google" id="ProtNLM"/>
    </source>
</evidence>
<dbReference type="EMBL" id="JAIFTH010001111">
    <property type="protein sequence ID" value="KAG9508685.1"/>
    <property type="molecule type" value="Genomic_DNA"/>
</dbReference>
<proteinExistence type="predicted"/>
<evidence type="ECO:0000256" key="1">
    <source>
        <dbReference type="SAM" id="MobiDB-lite"/>
    </source>
</evidence>
<organism evidence="3 4">
    <name type="scientific">Fragariocoptes setiger</name>
    <dbReference type="NCBI Taxonomy" id="1670756"/>
    <lineage>
        <taxon>Eukaryota</taxon>
        <taxon>Metazoa</taxon>
        <taxon>Ecdysozoa</taxon>
        <taxon>Arthropoda</taxon>
        <taxon>Chelicerata</taxon>
        <taxon>Arachnida</taxon>
        <taxon>Acari</taxon>
        <taxon>Acariformes</taxon>
        <taxon>Trombidiformes</taxon>
        <taxon>Prostigmata</taxon>
        <taxon>Eupodina</taxon>
        <taxon>Eriophyoidea</taxon>
        <taxon>Phytoptidae</taxon>
        <taxon>Fragariocoptes</taxon>
    </lineage>
</organism>
<feature type="region of interest" description="Disordered" evidence="1">
    <location>
        <begin position="435"/>
        <end position="457"/>
    </location>
</feature>
<keyword evidence="2" id="KW-0472">Membrane</keyword>
<feature type="transmembrane region" description="Helical" evidence="2">
    <location>
        <begin position="539"/>
        <end position="562"/>
    </location>
</feature>
<keyword evidence="2" id="KW-0812">Transmembrane</keyword>
<sequence>MEFTTPDDIAGHPLIRLVRIMLCMDDPWWPRADIKDLEEELIRVKYRAKKMYATGNSNNNSVIRKQNHKHEHHIINKLRSRHPDIESVWTYNYGVGYCTTRLSKLFYARMALDALLIAHHINLLIHCISASSSPSKSADIPLMDQLDLYYGVPRFRANLHALIVTGLVAQWYLYFTSYCLRHRKGPCFMIILASIECKHAALCERYVRLAIDLLESPYMPLSVLQTSQLLCEMEQIVSLIRVHNRMLNHSHNELEPIRMPSRVFSLNKASKLNRQSDNYWSTICNSHKNHYITRQQIDKFLSVQKIIFRFPFVDKFYISIDHTFGGYLVAVHLMTYIITLGLVYLYILVVIQSINAVQELPILWSCVRSVYIMLNLAAFVVPLTLSMYSAAAASCISFELIRLSNAIIRALRAMRYKCKLIRALKSEHTHSQSIMTTTTDHNYDSSNNSNNNNNNDNNNSKAHYIDATLQCTARSSLQYMDALAINLMIITSTFLSKLPKLDYVFGAPVGAFLCWVISIAMFTLVFVFDHLNDLRTTELVFSICLIGLYFSSLIMFSSAAIVTKRIRFMEKEWNQAVGQLGHECKRRIENDLLAFMADRETFSVKAFGRPITISSLALALWINSEYRIQKSKLSR</sequence>
<dbReference type="Proteomes" id="UP000825002">
    <property type="component" value="Unassembled WGS sequence"/>
</dbReference>
<keyword evidence="2" id="KW-1133">Transmembrane helix</keyword>
<evidence type="ECO:0000313" key="3">
    <source>
        <dbReference type="EMBL" id="KAG9508685.1"/>
    </source>
</evidence>